<dbReference type="GO" id="GO:0006382">
    <property type="term" value="P:adenosine to inosine editing"/>
    <property type="evidence" value="ECO:0007669"/>
    <property type="project" value="TreeGrafter"/>
</dbReference>
<dbReference type="GO" id="GO:0005730">
    <property type="term" value="C:nucleolus"/>
    <property type="evidence" value="ECO:0007669"/>
    <property type="project" value="TreeGrafter"/>
</dbReference>
<evidence type="ECO:0000259" key="5">
    <source>
        <dbReference type="PROSITE" id="PS50141"/>
    </source>
</evidence>
<dbReference type="Pfam" id="PF00035">
    <property type="entry name" value="dsrm"/>
    <property type="match status" value="2"/>
</dbReference>
<dbReference type="SUPFAM" id="SSF54768">
    <property type="entry name" value="dsRNA-binding domain-like"/>
    <property type="match status" value="2"/>
</dbReference>
<feature type="domain" description="A to I editase" evidence="5">
    <location>
        <begin position="438"/>
        <end position="770"/>
    </location>
</feature>
<feature type="compositionally biased region" description="Polar residues" evidence="3">
    <location>
        <begin position="240"/>
        <end position="250"/>
    </location>
</feature>
<dbReference type="CDD" id="cd19866">
    <property type="entry name" value="DSRM_STRBP_RED-like_rpt2"/>
    <property type="match status" value="1"/>
</dbReference>
<dbReference type="SMART" id="SM00358">
    <property type="entry name" value="DSRM"/>
    <property type="match status" value="2"/>
</dbReference>
<sequence length="772" mass="84356">MLAYAKSVKDEDYNPEGEGEGGDEDFDIKGMLEMMPPPQPPQTAENFHVGDDMRALKLIYQLSKKRTRRKKQKTGPDSSVQKADCDSSTQKLLPDSRNGEIGRQNGLGTREGSAGGMSKEENGESGQTHSLKRSSSHDVEMGADQIEMAAKRRKTGPPQPKNPISTLNELRPGLVYKTLAMDGPSHAPVFTVSVELNGQVYQGTGRSKKQAKHAAAEATLRSFLQFRNASDAAEALGTNITSPQDFTSDVSEAGFGVGSSTGDSTPTKSAAAAGADSSNRVASTTAPHVTSIPPGPSQTSKNPIMLLNELRQGVEYTLRQESGEPHAKTFTFQVTVDGQLFEGTGNSKKFAKAAAARQALSKLYGLIATPPSAVLHHTPISNMPNIHMPQTLADKIAKLVCEKFAELTAGNPTLAKRKVLAGIVMTNENDLEDMKVISVATGTKCINGEHLSLQGQCINDCHAEIMARRCLLHFLYSQLEKLVQWRKNGGHLNTIFEELENQKGFRIQPQYKFHLYINTAPCGDARIFAPHEEEADRTDRHPNRQSRGLLRTKIESGEGTIPIKAGADNIQTWDGVLQGERLRTMSCSDKIAKWNVVGLQGALLSHFLEPVYLESIVLGSLFSAIHMYRAVSGRIEQTVQGLPSPFRLNQPKMNQGSSTESRQPQKAPTISVNWDCEGDSLEVLNAMTGRQEGENYSRLCKRKLLTRFCELLDHLPTVTEVDAGAVKCLSYGEIKALAADYQTSKRAVETAFARAGLGQWISKPMEEDSFYI</sequence>
<feature type="compositionally biased region" description="Acidic residues" evidence="3">
    <location>
        <begin position="13"/>
        <end position="26"/>
    </location>
</feature>
<feature type="domain" description="DRBM" evidence="4">
    <location>
        <begin position="302"/>
        <end position="365"/>
    </location>
</feature>
<name>A0AAW0URB5_SCYPA</name>
<feature type="compositionally biased region" description="Polar residues" evidence="3">
    <location>
        <begin position="258"/>
        <end position="268"/>
    </location>
</feature>
<feature type="compositionally biased region" description="Polar residues" evidence="3">
    <location>
        <begin position="651"/>
        <end position="668"/>
    </location>
</feature>
<keyword evidence="7" id="KW-1185">Reference proteome</keyword>
<protein>
    <recommendedName>
        <fullName evidence="8">Double-stranded RNA-specific editase 1</fullName>
    </recommendedName>
</protein>
<dbReference type="GO" id="GO:0003725">
    <property type="term" value="F:double-stranded RNA binding"/>
    <property type="evidence" value="ECO:0007669"/>
    <property type="project" value="TreeGrafter"/>
</dbReference>
<accession>A0AAW0URB5</accession>
<dbReference type="AlphaFoldDB" id="A0AAW0URB5"/>
<dbReference type="Pfam" id="PF02137">
    <property type="entry name" value="A_deamin"/>
    <property type="match status" value="1"/>
</dbReference>
<proteinExistence type="predicted"/>
<feature type="region of interest" description="Disordered" evidence="3">
    <location>
        <begin position="1"/>
        <end position="139"/>
    </location>
</feature>
<evidence type="ECO:0000256" key="2">
    <source>
        <dbReference type="PROSITE-ProRule" id="PRU00266"/>
    </source>
</evidence>
<dbReference type="Gene3D" id="3.30.160.20">
    <property type="match status" value="2"/>
</dbReference>
<dbReference type="InterPro" id="IPR002466">
    <property type="entry name" value="A_deamin"/>
</dbReference>
<dbReference type="GO" id="GO:0005737">
    <property type="term" value="C:cytoplasm"/>
    <property type="evidence" value="ECO:0007669"/>
    <property type="project" value="TreeGrafter"/>
</dbReference>
<dbReference type="Proteomes" id="UP001487740">
    <property type="component" value="Unassembled WGS sequence"/>
</dbReference>
<feature type="region of interest" description="Disordered" evidence="3">
    <location>
        <begin position="240"/>
        <end position="302"/>
    </location>
</feature>
<evidence type="ECO:0008006" key="8">
    <source>
        <dbReference type="Google" id="ProtNLM"/>
    </source>
</evidence>
<feature type="compositionally biased region" description="Basic residues" evidence="3">
    <location>
        <begin position="63"/>
        <end position="73"/>
    </location>
</feature>
<feature type="domain" description="DRBM" evidence="4">
    <location>
        <begin position="159"/>
        <end position="225"/>
    </location>
</feature>
<dbReference type="PANTHER" id="PTHR10910:SF62">
    <property type="entry name" value="AT07585P-RELATED"/>
    <property type="match status" value="1"/>
</dbReference>
<dbReference type="PROSITE" id="PS50137">
    <property type="entry name" value="DS_RBD"/>
    <property type="match status" value="2"/>
</dbReference>
<reference evidence="6 7" key="1">
    <citation type="submission" date="2023-03" db="EMBL/GenBank/DDBJ databases">
        <title>High-quality genome of Scylla paramamosain provides insights in environmental adaptation.</title>
        <authorList>
            <person name="Zhang L."/>
        </authorList>
    </citation>
    <scope>NUCLEOTIDE SEQUENCE [LARGE SCALE GENOMIC DNA]</scope>
    <source>
        <strain evidence="6">LZ_2023a</strain>
        <tissue evidence="6">Muscle</tissue>
    </source>
</reference>
<feature type="compositionally biased region" description="Polar residues" evidence="3">
    <location>
        <begin position="276"/>
        <end position="288"/>
    </location>
</feature>
<dbReference type="EMBL" id="JARAKH010000007">
    <property type="protein sequence ID" value="KAK8402658.1"/>
    <property type="molecule type" value="Genomic_DNA"/>
</dbReference>
<evidence type="ECO:0000313" key="7">
    <source>
        <dbReference type="Proteomes" id="UP001487740"/>
    </source>
</evidence>
<organism evidence="6 7">
    <name type="scientific">Scylla paramamosain</name>
    <name type="common">Mud crab</name>
    <dbReference type="NCBI Taxonomy" id="85552"/>
    <lineage>
        <taxon>Eukaryota</taxon>
        <taxon>Metazoa</taxon>
        <taxon>Ecdysozoa</taxon>
        <taxon>Arthropoda</taxon>
        <taxon>Crustacea</taxon>
        <taxon>Multicrustacea</taxon>
        <taxon>Malacostraca</taxon>
        <taxon>Eumalacostraca</taxon>
        <taxon>Eucarida</taxon>
        <taxon>Decapoda</taxon>
        <taxon>Pleocyemata</taxon>
        <taxon>Brachyura</taxon>
        <taxon>Eubrachyura</taxon>
        <taxon>Portunoidea</taxon>
        <taxon>Portunidae</taxon>
        <taxon>Portuninae</taxon>
        <taxon>Scylla</taxon>
    </lineage>
</organism>
<dbReference type="InterPro" id="IPR014720">
    <property type="entry name" value="dsRBD_dom"/>
</dbReference>
<feature type="compositionally biased region" description="Polar residues" evidence="3">
    <location>
        <begin position="75"/>
        <end position="91"/>
    </location>
</feature>
<feature type="region of interest" description="Disordered" evidence="3">
    <location>
        <begin position="643"/>
        <end position="668"/>
    </location>
</feature>
<keyword evidence="1 2" id="KW-0694">RNA-binding</keyword>
<evidence type="ECO:0000313" key="6">
    <source>
        <dbReference type="EMBL" id="KAK8402658.1"/>
    </source>
</evidence>
<dbReference type="GO" id="GO:0003726">
    <property type="term" value="F:double-stranded RNA adenosine deaminase activity"/>
    <property type="evidence" value="ECO:0007669"/>
    <property type="project" value="TreeGrafter"/>
</dbReference>
<dbReference type="FunFam" id="3.30.160.20:FF:000007">
    <property type="entry name" value="Double-stranded RNA-binding protein Staufen homolog 1"/>
    <property type="match status" value="1"/>
</dbReference>
<dbReference type="CDD" id="cd19865">
    <property type="entry name" value="DSRM_STRBP_RED-like_rpt1"/>
    <property type="match status" value="1"/>
</dbReference>
<evidence type="ECO:0000259" key="4">
    <source>
        <dbReference type="PROSITE" id="PS50137"/>
    </source>
</evidence>
<dbReference type="PROSITE" id="PS50141">
    <property type="entry name" value="A_DEAMIN_EDITASE"/>
    <property type="match status" value="1"/>
</dbReference>
<dbReference type="PANTHER" id="PTHR10910">
    <property type="entry name" value="EUKARYOTE SPECIFIC DSRNA BINDING PROTEIN"/>
    <property type="match status" value="1"/>
</dbReference>
<dbReference type="GO" id="GO:0008251">
    <property type="term" value="F:tRNA-specific adenosine deaminase activity"/>
    <property type="evidence" value="ECO:0007669"/>
    <property type="project" value="TreeGrafter"/>
</dbReference>
<evidence type="ECO:0000256" key="1">
    <source>
        <dbReference type="ARBA" id="ARBA00022884"/>
    </source>
</evidence>
<evidence type="ECO:0000256" key="3">
    <source>
        <dbReference type="SAM" id="MobiDB-lite"/>
    </source>
</evidence>
<comment type="caution">
    <text evidence="6">The sequence shown here is derived from an EMBL/GenBank/DDBJ whole genome shotgun (WGS) entry which is preliminary data.</text>
</comment>
<gene>
    <name evidence="6" type="ORF">O3P69_000778</name>
</gene>
<dbReference type="SMART" id="SM00552">
    <property type="entry name" value="ADEAMc"/>
    <property type="match status" value="1"/>
</dbReference>
<dbReference type="GO" id="GO:0006396">
    <property type="term" value="P:RNA processing"/>
    <property type="evidence" value="ECO:0007669"/>
    <property type="project" value="InterPro"/>
</dbReference>